<evidence type="ECO:0000256" key="4">
    <source>
        <dbReference type="ARBA" id="ARBA00022859"/>
    </source>
</evidence>
<feature type="domain" description="Ig-like" evidence="9">
    <location>
        <begin position="64"/>
        <end position="145"/>
    </location>
</feature>
<dbReference type="Proteomes" id="UP000472264">
    <property type="component" value="Chromosome 10"/>
</dbReference>
<dbReference type="GO" id="GO:0005886">
    <property type="term" value="C:plasma membrane"/>
    <property type="evidence" value="ECO:0007669"/>
    <property type="project" value="UniProtKB-SubCell"/>
</dbReference>
<dbReference type="SMART" id="SM00409">
    <property type="entry name" value="IG"/>
    <property type="match status" value="2"/>
</dbReference>
<accession>A0A665WEU3</accession>
<keyword evidence="2" id="KW-1003">Cell membrane</keyword>
<dbReference type="AlphaFoldDB" id="A0A665WEU3"/>
<evidence type="ECO:0000256" key="2">
    <source>
        <dbReference type="ARBA" id="ARBA00022475"/>
    </source>
</evidence>
<reference evidence="10" key="3">
    <citation type="submission" date="2025-09" db="UniProtKB">
        <authorList>
            <consortium name="Ensembl"/>
        </authorList>
    </citation>
    <scope>IDENTIFICATION</scope>
</reference>
<protein>
    <recommendedName>
        <fullName evidence="9">Ig-like domain-containing protein</fullName>
    </recommendedName>
</protein>
<gene>
    <name evidence="10" type="primary">LOC115049817</name>
</gene>
<organism evidence="10 11">
    <name type="scientific">Echeneis naucrates</name>
    <name type="common">Live sharksucker</name>
    <dbReference type="NCBI Taxonomy" id="173247"/>
    <lineage>
        <taxon>Eukaryota</taxon>
        <taxon>Metazoa</taxon>
        <taxon>Chordata</taxon>
        <taxon>Craniata</taxon>
        <taxon>Vertebrata</taxon>
        <taxon>Euteleostomi</taxon>
        <taxon>Actinopterygii</taxon>
        <taxon>Neopterygii</taxon>
        <taxon>Teleostei</taxon>
        <taxon>Neoteleostei</taxon>
        <taxon>Acanthomorphata</taxon>
        <taxon>Carangaria</taxon>
        <taxon>Carangiformes</taxon>
        <taxon>Echeneidae</taxon>
        <taxon>Echeneis</taxon>
    </lineage>
</organism>
<keyword evidence="6" id="KW-1015">Disulfide bond</keyword>
<dbReference type="CDD" id="cd00099">
    <property type="entry name" value="IgV"/>
    <property type="match status" value="1"/>
</dbReference>
<comment type="subcellular location">
    <subcellularLocation>
        <location evidence="1">Cell membrane</location>
    </subcellularLocation>
</comment>
<evidence type="ECO:0000313" key="11">
    <source>
        <dbReference type="Proteomes" id="UP000472264"/>
    </source>
</evidence>
<keyword evidence="11" id="KW-1185">Reference proteome</keyword>
<keyword evidence="8" id="KW-1133">Transmembrane helix</keyword>
<dbReference type="Ensembl" id="ENSENLT00000043384.1">
    <property type="protein sequence ID" value="ENSENLP00000042290.1"/>
    <property type="gene ID" value="ENSENLG00000018124.1"/>
</dbReference>
<evidence type="ECO:0000256" key="5">
    <source>
        <dbReference type="ARBA" id="ARBA00023136"/>
    </source>
</evidence>
<dbReference type="OMA" id="CEESPHA"/>
<dbReference type="InterPro" id="IPR007110">
    <property type="entry name" value="Ig-like_dom"/>
</dbReference>
<keyword evidence="4" id="KW-0391">Immunity</keyword>
<dbReference type="Pfam" id="PF07686">
    <property type="entry name" value="V-set"/>
    <property type="match status" value="1"/>
</dbReference>
<feature type="domain" description="Ig-like" evidence="9">
    <location>
        <begin position="165"/>
        <end position="264"/>
    </location>
</feature>
<dbReference type="InterPro" id="IPR013106">
    <property type="entry name" value="Ig_V-set"/>
</dbReference>
<dbReference type="PANTHER" id="PTHR19433">
    <property type="entry name" value="T-CELL RECEPTOR ALPHA CHAIN V REGION-RELATED"/>
    <property type="match status" value="1"/>
</dbReference>
<keyword evidence="3" id="KW-0732">Signal</keyword>
<evidence type="ECO:0000259" key="9">
    <source>
        <dbReference type="PROSITE" id="PS50835"/>
    </source>
</evidence>
<keyword evidence="7" id="KW-0325">Glycoprotein</keyword>
<dbReference type="Gene3D" id="2.60.40.10">
    <property type="entry name" value="Immunoglobulins"/>
    <property type="match status" value="2"/>
</dbReference>
<reference evidence="10" key="2">
    <citation type="submission" date="2025-08" db="UniProtKB">
        <authorList>
            <consortium name="Ensembl"/>
        </authorList>
    </citation>
    <scope>IDENTIFICATION</scope>
</reference>
<dbReference type="SUPFAM" id="SSF48726">
    <property type="entry name" value="Immunoglobulin"/>
    <property type="match status" value="2"/>
</dbReference>
<dbReference type="InParanoid" id="A0A665WEU3"/>
<sequence>MIVLWLTLLVLHHGCKRILICFCALAAASFTIALTRCTLGFAECSVMFSLQSDSLLPVVTVQLGEPVTFTCAHSNFESSRRELYWFKQSIGDTLEIIVTAWRAQKPKYSDEFSESRWKLTIDTSFTNLTIVKTTRENEGMYHCAIAGWGEIAWSGTYLLVKGNSPRTTYTIVQQPAVSDPVRPGDSLNLQCSVFSHSGNQTCPADHSVYWVRAGWDQAHSEIIYTDGKRQDDCEESPHAYSVPNSCVYRLSTSVSSSDGGTFYCVLATCGEILFGHGTKVKIAPTTHMQFIAFGTLTVFLAISVVLNIFLICKQRAHKKLKRMETSGASGAQNLNSHLQDHDISGCEDSLNYAALNFSQRKAGGRKKQEFPGDSLYS</sequence>
<dbReference type="GO" id="GO:0009617">
    <property type="term" value="P:response to bacterium"/>
    <property type="evidence" value="ECO:0007669"/>
    <property type="project" value="TreeGrafter"/>
</dbReference>
<reference evidence="10" key="1">
    <citation type="submission" date="2021-04" db="EMBL/GenBank/DDBJ databases">
        <authorList>
            <consortium name="Wellcome Sanger Institute Data Sharing"/>
        </authorList>
    </citation>
    <scope>NUCLEOTIDE SEQUENCE [LARGE SCALE GENOMIC DNA]</scope>
</reference>
<evidence type="ECO:0000256" key="6">
    <source>
        <dbReference type="ARBA" id="ARBA00023157"/>
    </source>
</evidence>
<dbReference type="FunCoup" id="A0A665WEU3">
    <property type="interactions" value="85"/>
</dbReference>
<evidence type="ECO:0000256" key="3">
    <source>
        <dbReference type="ARBA" id="ARBA00022729"/>
    </source>
</evidence>
<feature type="transmembrane region" description="Helical" evidence="8">
    <location>
        <begin position="290"/>
        <end position="312"/>
    </location>
</feature>
<dbReference type="PANTHER" id="PTHR19433:SF111">
    <property type="entry name" value="T CELL RECEPTOR ALPHA VARIABLE 4"/>
    <property type="match status" value="1"/>
</dbReference>
<evidence type="ECO:0000313" key="10">
    <source>
        <dbReference type="Ensembl" id="ENSENLP00000042290.1"/>
    </source>
</evidence>
<proteinExistence type="predicted"/>
<evidence type="ECO:0000256" key="8">
    <source>
        <dbReference type="SAM" id="Phobius"/>
    </source>
</evidence>
<keyword evidence="5 8" id="KW-0472">Membrane</keyword>
<dbReference type="PROSITE" id="PS50835">
    <property type="entry name" value="IG_LIKE"/>
    <property type="match status" value="2"/>
</dbReference>
<keyword evidence="8" id="KW-0812">Transmembrane</keyword>
<dbReference type="InterPro" id="IPR036179">
    <property type="entry name" value="Ig-like_dom_sf"/>
</dbReference>
<dbReference type="InterPro" id="IPR052051">
    <property type="entry name" value="TCR_complex_component"/>
</dbReference>
<name>A0A665WEU3_ECHNA</name>
<dbReference type="InterPro" id="IPR003599">
    <property type="entry name" value="Ig_sub"/>
</dbReference>
<dbReference type="SMART" id="SM00406">
    <property type="entry name" value="IGv"/>
    <property type="match status" value="1"/>
</dbReference>
<evidence type="ECO:0000256" key="1">
    <source>
        <dbReference type="ARBA" id="ARBA00004236"/>
    </source>
</evidence>
<dbReference type="InterPro" id="IPR013783">
    <property type="entry name" value="Ig-like_fold"/>
</dbReference>
<evidence type="ECO:0000256" key="7">
    <source>
        <dbReference type="ARBA" id="ARBA00023180"/>
    </source>
</evidence>
<dbReference type="GO" id="GO:0002376">
    <property type="term" value="P:immune system process"/>
    <property type="evidence" value="ECO:0007669"/>
    <property type="project" value="UniProtKB-KW"/>
</dbReference>